<gene>
    <name evidence="33" type="ORF">EDC28_10833</name>
</gene>
<keyword evidence="13" id="KW-0808">Transferase</keyword>
<comment type="pathway">
    <text evidence="27">Glycan biosynthesis.</text>
</comment>
<evidence type="ECO:0000256" key="29">
    <source>
        <dbReference type="SAM" id="Phobius"/>
    </source>
</evidence>
<dbReference type="InterPro" id="IPR001264">
    <property type="entry name" value="Glyco_trans_51"/>
</dbReference>
<keyword evidence="18" id="KW-0573">Peptidoglycan synthesis</keyword>
<feature type="domain" description="Penicillin-binding protein OB-like" evidence="32">
    <location>
        <begin position="317"/>
        <end position="423"/>
    </location>
</feature>
<keyword evidence="9" id="KW-0997">Cell inner membrane</keyword>
<feature type="region of interest" description="Disordered" evidence="28">
    <location>
        <begin position="834"/>
        <end position="866"/>
    </location>
</feature>
<evidence type="ECO:0000256" key="1">
    <source>
        <dbReference type="ARBA" id="ARBA00002624"/>
    </source>
</evidence>
<keyword evidence="34" id="KW-1185">Reference proteome</keyword>
<dbReference type="GO" id="GO:0008360">
    <property type="term" value="P:regulation of cell shape"/>
    <property type="evidence" value="ECO:0007669"/>
    <property type="project" value="UniProtKB-KW"/>
</dbReference>
<evidence type="ECO:0000256" key="28">
    <source>
        <dbReference type="SAM" id="MobiDB-lite"/>
    </source>
</evidence>
<dbReference type="FunFam" id="1.10.3810.10:FF:000003">
    <property type="entry name" value="Penicillin-binding protein 1a"/>
    <property type="match status" value="1"/>
</dbReference>
<keyword evidence="15" id="KW-0378">Hydrolase</keyword>
<evidence type="ECO:0000256" key="21">
    <source>
        <dbReference type="ARBA" id="ARBA00023251"/>
    </source>
</evidence>
<dbReference type="EC" id="3.4.16.4" evidence="6"/>
<evidence type="ECO:0000259" key="30">
    <source>
        <dbReference type="Pfam" id="PF00905"/>
    </source>
</evidence>
<sequence>MKWLVRILFALGAMAIVGALGVVGMYYYIKPELPSVAVLKDVRLQTPMRVYSADGELISQFGEKRRIPLNIEDMPPLLIKAFLDTEDSRFYEHPGIDFVGLGRAAVNLVLTGHKSQGASTITMQLARNFFLTREKTYIRKIKEMFIAWHIEQLLSKDEILELYLNKIELGHRAFGVGAAAQVYYGKDVKDLTLPEMAVLAGLPKAPSTLNPISSPERALARRNVVLARMKDMGDITQAQYDEASKAPNTAKYHGAEITLSAHYVAEMVRQEMVDLFGEDAAYGEGYQVFTTINSKDQRAAQQAVITNVLNYDRRHGWRGPVQKLKDWPWDESKIQDFLKGQMTYTPLIPAVVTAVQDQSATVEVKGKGKLELDWSAMDWARPFINENRQGPAPDKASEIVAPGDLVYVRPHGDGWLLAQIPEVNSAFVSLRPQDGAIEALVGGFNYYLSKYNRVTQAKRQVGSNIKPFIYSAALDNGFTLASLVNDAPINQWDRSQGYAWRPKNSPPVYNGPTRLRMGLAESKNVMSVRLLRAVGIDTVIDRLSDFGFPREDLPRNESLALGSASLTPMNVARGFSAIANGGFLVTPYLIDKVEDGYGNLVWMATPKVACAECEQMLAKAKPWPVVNDQEAAMDAAFAQLQGSGDVSWQEQCPVSYIGSNRLAPRAISAQTAFLVTQAMESTIWGGGSWNHGTGWNGTGWRAARELKRHDIAGKTGTTNESKDAWFSGFMPDLQATSWIGYDTYQHELGGTTRMKAITDDPIFGKEGGAKSAQPPWNAYMKIALDGMPEEGFPVPPGIVTVRIDRETGKLTRATDYTSRFEYFKAGTEPKTFARDTLANPFDGPLQPSQSSNDDIFAPAEPQKTGN</sequence>
<dbReference type="InterPro" id="IPR036950">
    <property type="entry name" value="PBP_transglycosylase"/>
</dbReference>
<evidence type="ECO:0000256" key="24">
    <source>
        <dbReference type="ARBA" id="ARBA00034000"/>
    </source>
</evidence>
<dbReference type="GO" id="GO:0009252">
    <property type="term" value="P:peptidoglycan biosynthetic process"/>
    <property type="evidence" value="ECO:0007669"/>
    <property type="project" value="UniProtKB-UniPathway"/>
</dbReference>
<dbReference type="UniPathway" id="UPA00219"/>
<dbReference type="GO" id="GO:0009002">
    <property type="term" value="F:serine-type D-Ala-D-Ala carboxypeptidase activity"/>
    <property type="evidence" value="ECO:0007669"/>
    <property type="project" value="UniProtKB-EC"/>
</dbReference>
<keyword evidence="19 29" id="KW-1133">Transmembrane helix</keyword>
<comment type="catalytic activity">
    <reaction evidence="24">
        <text>Preferential cleavage: (Ac)2-L-Lys-D-Ala-|-D-Ala. Also transpeptidation of peptidyl-alanyl moieties that are N-acyl substituents of D-alanine.</text>
        <dbReference type="EC" id="3.4.16.4"/>
    </reaction>
</comment>
<evidence type="ECO:0000256" key="23">
    <source>
        <dbReference type="ARBA" id="ARBA00023316"/>
    </source>
</evidence>
<evidence type="ECO:0000256" key="25">
    <source>
        <dbReference type="ARBA" id="ARBA00044770"/>
    </source>
</evidence>
<organism evidence="33 34">
    <name type="scientific">Gallaecimonas pentaromativorans</name>
    <dbReference type="NCBI Taxonomy" id="584787"/>
    <lineage>
        <taxon>Bacteria</taxon>
        <taxon>Pseudomonadati</taxon>
        <taxon>Pseudomonadota</taxon>
        <taxon>Gammaproteobacteria</taxon>
        <taxon>Enterobacterales</taxon>
        <taxon>Gallaecimonadaceae</taxon>
        <taxon>Gallaecimonas</taxon>
    </lineage>
</organism>
<keyword evidence="23" id="KW-0961">Cell wall biogenesis/degradation</keyword>
<comment type="pathway">
    <text evidence="3">Cell wall biogenesis; peptidoglycan biosynthesis.</text>
</comment>
<evidence type="ECO:0000256" key="16">
    <source>
        <dbReference type="ARBA" id="ARBA00022960"/>
    </source>
</evidence>
<evidence type="ECO:0000256" key="5">
    <source>
        <dbReference type="ARBA" id="ARBA00007739"/>
    </source>
</evidence>
<dbReference type="InterPro" id="IPR001460">
    <property type="entry name" value="PCN-bd_Tpept"/>
</dbReference>
<keyword evidence="8" id="KW-1003">Cell membrane</keyword>
<keyword evidence="17" id="KW-0735">Signal-anchor</keyword>
<dbReference type="Pfam" id="PF17092">
    <property type="entry name" value="PCB_OB"/>
    <property type="match status" value="1"/>
</dbReference>
<dbReference type="PANTHER" id="PTHR32282">
    <property type="entry name" value="BINDING PROTEIN TRANSPEPTIDASE, PUTATIVE-RELATED"/>
    <property type="match status" value="1"/>
</dbReference>
<evidence type="ECO:0000256" key="18">
    <source>
        <dbReference type="ARBA" id="ARBA00022984"/>
    </source>
</evidence>
<dbReference type="GO" id="GO:0008658">
    <property type="term" value="F:penicillin binding"/>
    <property type="evidence" value="ECO:0007669"/>
    <property type="project" value="InterPro"/>
</dbReference>
<evidence type="ECO:0000256" key="3">
    <source>
        <dbReference type="ARBA" id="ARBA00004752"/>
    </source>
</evidence>
<dbReference type="Proteomes" id="UP000268033">
    <property type="component" value="Unassembled WGS sequence"/>
</dbReference>
<evidence type="ECO:0000259" key="31">
    <source>
        <dbReference type="Pfam" id="PF00912"/>
    </source>
</evidence>
<evidence type="ECO:0000256" key="2">
    <source>
        <dbReference type="ARBA" id="ARBA00004249"/>
    </source>
</evidence>
<dbReference type="STRING" id="584787.GCA_001247655_03747"/>
<evidence type="ECO:0000256" key="15">
    <source>
        <dbReference type="ARBA" id="ARBA00022801"/>
    </source>
</evidence>
<evidence type="ECO:0000256" key="20">
    <source>
        <dbReference type="ARBA" id="ARBA00023136"/>
    </source>
</evidence>
<keyword evidence="21" id="KW-0046">Antibiotic resistance</keyword>
<evidence type="ECO:0000256" key="10">
    <source>
        <dbReference type="ARBA" id="ARBA00022645"/>
    </source>
</evidence>
<dbReference type="GO" id="GO:0071555">
    <property type="term" value="P:cell wall organization"/>
    <property type="evidence" value="ECO:0007669"/>
    <property type="project" value="UniProtKB-KW"/>
</dbReference>
<dbReference type="Pfam" id="PF00905">
    <property type="entry name" value="Transpeptidase"/>
    <property type="match status" value="1"/>
</dbReference>
<dbReference type="PANTHER" id="PTHR32282:SF27">
    <property type="entry name" value="PENICILLIN-BINDING PROTEIN 1A"/>
    <property type="match status" value="1"/>
</dbReference>
<evidence type="ECO:0000256" key="11">
    <source>
        <dbReference type="ARBA" id="ARBA00022670"/>
    </source>
</evidence>
<feature type="domain" description="Glycosyl transferase family 51" evidence="31">
    <location>
        <begin position="55"/>
        <end position="230"/>
    </location>
</feature>
<feature type="domain" description="Penicillin-binding protein transpeptidase" evidence="30">
    <location>
        <begin position="427"/>
        <end position="748"/>
    </location>
</feature>
<evidence type="ECO:0000256" key="9">
    <source>
        <dbReference type="ARBA" id="ARBA00022519"/>
    </source>
</evidence>
<dbReference type="InterPro" id="IPR050396">
    <property type="entry name" value="Glycosyltr_51/Transpeptidase"/>
</dbReference>
<evidence type="ECO:0000256" key="27">
    <source>
        <dbReference type="ARBA" id="ARBA00060592"/>
    </source>
</evidence>
<dbReference type="InterPro" id="IPR031376">
    <property type="entry name" value="PCB_OB"/>
</dbReference>
<comment type="similarity">
    <text evidence="5">In the N-terminal section; belongs to the glycosyltransferase 51 family.</text>
</comment>
<dbReference type="Gene3D" id="3.40.710.10">
    <property type="entry name" value="DD-peptidase/beta-lactamase superfamily"/>
    <property type="match status" value="2"/>
</dbReference>
<evidence type="ECO:0000256" key="26">
    <source>
        <dbReference type="ARBA" id="ARBA00049902"/>
    </source>
</evidence>
<evidence type="ECO:0000256" key="19">
    <source>
        <dbReference type="ARBA" id="ARBA00022989"/>
    </source>
</evidence>
<keyword evidence="12" id="KW-0328">Glycosyltransferase</keyword>
<dbReference type="NCBIfam" id="TIGR02074">
    <property type="entry name" value="PBP_1a_fam"/>
    <property type="match status" value="1"/>
</dbReference>
<evidence type="ECO:0000256" key="13">
    <source>
        <dbReference type="ARBA" id="ARBA00022679"/>
    </source>
</evidence>
<dbReference type="GO" id="GO:0030288">
    <property type="term" value="C:outer membrane-bounded periplasmic space"/>
    <property type="evidence" value="ECO:0007669"/>
    <property type="project" value="TreeGrafter"/>
</dbReference>
<comment type="caution">
    <text evidence="33">The sequence shown here is derived from an EMBL/GenBank/DDBJ whole genome shotgun (WGS) entry which is preliminary data.</text>
</comment>
<dbReference type="SUPFAM" id="SSF53955">
    <property type="entry name" value="Lysozyme-like"/>
    <property type="match status" value="1"/>
</dbReference>
<accession>A0A3N1P474</accession>
<dbReference type="Gene3D" id="1.10.3810.10">
    <property type="entry name" value="Biosynthetic peptidoglycan transglycosylase-like"/>
    <property type="match status" value="1"/>
</dbReference>
<evidence type="ECO:0000256" key="17">
    <source>
        <dbReference type="ARBA" id="ARBA00022968"/>
    </source>
</evidence>
<name>A0A3N1P474_9GAMM</name>
<keyword evidence="10" id="KW-0121">Carboxypeptidase</keyword>
<dbReference type="Pfam" id="PF00912">
    <property type="entry name" value="Transgly"/>
    <property type="match status" value="1"/>
</dbReference>
<dbReference type="GO" id="GO:0005886">
    <property type="term" value="C:plasma membrane"/>
    <property type="evidence" value="ECO:0007669"/>
    <property type="project" value="UniProtKB-SubCell"/>
</dbReference>
<comment type="function">
    <text evidence="1">Cell wall formation. Synthesis of cross-linked peptidoglycan from the lipid intermediates. The enzyme has a penicillin-insensitive transglycosylase N-terminal domain (formation of linear glycan strands) and a penicillin-sensitive transpeptidase C-terminal domain (cross-linking of the peptide subunits).</text>
</comment>
<keyword evidence="14 29" id="KW-0812">Transmembrane</keyword>
<keyword evidence="11" id="KW-0645">Protease</keyword>
<dbReference type="GO" id="GO:0046677">
    <property type="term" value="P:response to antibiotic"/>
    <property type="evidence" value="ECO:0007669"/>
    <property type="project" value="UniProtKB-KW"/>
</dbReference>
<proteinExistence type="inferred from homology"/>
<evidence type="ECO:0000256" key="22">
    <source>
        <dbReference type="ARBA" id="ARBA00023268"/>
    </source>
</evidence>
<dbReference type="RefSeq" id="WP_336391547.1">
    <property type="nucleotide sequence ID" value="NZ_RJUL01000008.1"/>
</dbReference>
<dbReference type="InterPro" id="IPR012338">
    <property type="entry name" value="Beta-lactam/transpept-like"/>
</dbReference>
<evidence type="ECO:0000256" key="12">
    <source>
        <dbReference type="ARBA" id="ARBA00022676"/>
    </source>
</evidence>
<evidence type="ECO:0000313" key="34">
    <source>
        <dbReference type="Proteomes" id="UP000268033"/>
    </source>
</evidence>
<evidence type="ECO:0000259" key="32">
    <source>
        <dbReference type="Pfam" id="PF17092"/>
    </source>
</evidence>
<dbReference type="InterPro" id="IPR023346">
    <property type="entry name" value="Lysozyme-like_dom_sf"/>
</dbReference>
<keyword evidence="16" id="KW-0133">Cell shape</keyword>
<dbReference type="FunFam" id="3.40.710.10:FF:000010">
    <property type="entry name" value="Penicillin-binding protein 1A"/>
    <property type="match status" value="1"/>
</dbReference>
<comment type="subcellular location">
    <subcellularLocation>
        <location evidence="2">Cell inner membrane</location>
        <topology evidence="2">Single-pass type II membrane protein</topology>
    </subcellularLocation>
</comment>
<comment type="similarity">
    <text evidence="4">In the C-terminal section; belongs to the transpeptidase family.</text>
</comment>
<dbReference type="EMBL" id="RJUL01000008">
    <property type="protein sequence ID" value="ROQ23295.1"/>
    <property type="molecule type" value="Genomic_DNA"/>
</dbReference>
<reference evidence="33 34" key="1">
    <citation type="submission" date="2018-11" db="EMBL/GenBank/DDBJ databases">
        <title>Genomic Encyclopedia of Type Strains, Phase IV (KMG-IV): sequencing the most valuable type-strain genomes for metagenomic binning, comparative biology and taxonomic classification.</title>
        <authorList>
            <person name="Goeker M."/>
        </authorList>
    </citation>
    <scope>NUCLEOTIDE SEQUENCE [LARGE SCALE GENOMIC DNA]</scope>
    <source>
        <strain evidence="33 34">DSM 21945</strain>
    </source>
</reference>
<dbReference type="SUPFAM" id="SSF56601">
    <property type="entry name" value="beta-lactamase/transpeptidase-like"/>
    <property type="match status" value="1"/>
</dbReference>
<evidence type="ECO:0000256" key="4">
    <source>
        <dbReference type="ARBA" id="ARBA00007090"/>
    </source>
</evidence>
<keyword evidence="20 29" id="KW-0472">Membrane</keyword>
<evidence type="ECO:0000313" key="33">
    <source>
        <dbReference type="EMBL" id="ROQ23295.1"/>
    </source>
</evidence>
<protein>
    <recommendedName>
        <fullName evidence="7">Penicillin-binding protein 1A</fullName>
        <ecNumber evidence="25">2.4.99.28</ecNumber>
        <ecNumber evidence="6">3.4.16.4</ecNumber>
    </recommendedName>
</protein>
<feature type="transmembrane region" description="Helical" evidence="29">
    <location>
        <begin position="7"/>
        <end position="29"/>
    </location>
</feature>
<evidence type="ECO:0000256" key="14">
    <source>
        <dbReference type="ARBA" id="ARBA00022692"/>
    </source>
</evidence>
<evidence type="ECO:0000256" key="7">
    <source>
        <dbReference type="ARBA" id="ARBA00018638"/>
    </source>
</evidence>
<dbReference type="GO" id="GO:0006508">
    <property type="term" value="P:proteolysis"/>
    <property type="evidence" value="ECO:0007669"/>
    <property type="project" value="UniProtKB-KW"/>
</dbReference>
<dbReference type="AlphaFoldDB" id="A0A3N1P474"/>
<evidence type="ECO:0000256" key="8">
    <source>
        <dbReference type="ARBA" id="ARBA00022475"/>
    </source>
</evidence>
<dbReference type="GO" id="GO:0008955">
    <property type="term" value="F:peptidoglycan glycosyltransferase activity"/>
    <property type="evidence" value="ECO:0007669"/>
    <property type="project" value="UniProtKB-EC"/>
</dbReference>
<dbReference type="EC" id="2.4.99.28" evidence="25"/>
<comment type="catalytic activity">
    <reaction evidence="26">
        <text>[GlcNAc-(1-&gt;4)-Mur2Ac(oyl-L-Ala-gamma-D-Glu-L-Lys-D-Ala-D-Ala)](n)-di-trans,octa-cis-undecaprenyl diphosphate + beta-D-GlcNAc-(1-&gt;4)-Mur2Ac(oyl-L-Ala-gamma-D-Glu-L-Lys-D-Ala-D-Ala)-di-trans,octa-cis-undecaprenyl diphosphate = [GlcNAc-(1-&gt;4)-Mur2Ac(oyl-L-Ala-gamma-D-Glu-L-Lys-D-Ala-D-Ala)](n+1)-di-trans,octa-cis-undecaprenyl diphosphate + di-trans,octa-cis-undecaprenyl diphosphate + H(+)</text>
        <dbReference type="Rhea" id="RHEA:23708"/>
        <dbReference type="Rhea" id="RHEA-COMP:9602"/>
        <dbReference type="Rhea" id="RHEA-COMP:9603"/>
        <dbReference type="ChEBI" id="CHEBI:15378"/>
        <dbReference type="ChEBI" id="CHEBI:58405"/>
        <dbReference type="ChEBI" id="CHEBI:60033"/>
        <dbReference type="ChEBI" id="CHEBI:78435"/>
        <dbReference type="EC" id="2.4.99.28"/>
    </reaction>
</comment>
<evidence type="ECO:0000256" key="6">
    <source>
        <dbReference type="ARBA" id="ARBA00012448"/>
    </source>
</evidence>
<keyword evidence="22" id="KW-0511">Multifunctional enzyme</keyword>